<evidence type="ECO:0000256" key="2">
    <source>
        <dbReference type="ARBA" id="ARBA00022670"/>
    </source>
</evidence>
<keyword evidence="5" id="KW-0862">Zinc</keyword>
<dbReference type="Proteomes" id="UP000005205">
    <property type="component" value="Unassembled WGS sequence"/>
</dbReference>
<dbReference type="SUPFAM" id="SSF63411">
    <property type="entry name" value="LuxS/MPP-like metallohydrolase"/>
    <property type="match status" value="6"/>
</dbReference>
<dbReference type="GO" id="GO:0008237">
    <property type="term" value="F:metallopeptidase activity"/>
    <property type="evidence" value="ECO:0007669"/>
    <property type="project" value="UniProtKB-KW"/>
</dbReference>
<dbReference type="InterPro" id="IPR032632">
    <property type="entry name" value="Peptidase_M16_M"/>
</dbReference>
<dbReference type="InterPro" id="IPR050626">
    <property type="entry name" value="Peptidase_M16"/>
</dbReference>
<evidence type="ECO:0000256" key="6">
    <source>
        <dbReference type="ARBA" id="ARBA00023049"/>
    </source>
</evidence>
<dbReference type="InterPro" id="IPR011249">
    <property type="entry name" value="Metalloenz_LuxS/M16"/>
</dbReference>
<keyword evidence="2" id="KW-0645">Protease</keyword>
<dbReference type="FunCoup" id="A0A158P3E0">
    <property type="interactions" value="1107"/>
</dbReference>
<feature type="domain" description="Peptidase M16 C-terminal" evidence="7">
    <location>
        <begin position="42"/>
        <end position="187"/>
    </location>
</feature>
<feature type="domain" description="Peptidase M16 C-terminal" evidence="7">
    <location>
        <begin position="673"/>
        <end position="854"/>
    </location>
</feature>
<dbReference type="EMBL" id="ADTU01007669">
    <property type="status" value="NOT_ANNOTATED_CDS"/>
    <property type="molecule type" value="Genomic_DNA"/>
</dbReference>
<dbReference type="InParanoid" id="A0A158P3E0"/>
<keyword evidence="4" id="KW-0378">Hydrolase</keyword>
<evidence type="ECO:0000313" key="10">
    <source>
        <dbReference type="Proteomes" id="UP000005205"/>
    </source>
</evidence>
<evidence type="ECO:0000256" key="4">
    <source>
        <dbReference type="ARBA" id="ARBA00022801"/>
    </source>
</evidence>
<dbReference type="EMBL" id="ADTU01007670">
    <property type="status" value="NOT_ANNOTATED_CDS"/>
    <property type="molecule type" value="Genomic_DNA"/>
</dbReference>
<evidence type="ECO:0000256" key="3">
    <source>
        <dbReference type="ARBA" id="ARBA00022723"/>
    </source>
</evidence>
<dbReference type="PANTHER" id="PTHR43690:SF18">
    <property type="entry name" value="INSULIN-DEGRADING ENZYME-RELATED"/>
    <property type="match status" value="1"/>
</dbReference>
<feature type="domain" description="Peptidase M16 middle/third" evidence="8">
    <location>
        <begin position="197"/>
        <end position="461"/>
    </location>
</feature>
<feature type="domain" description="Peptidase M16 middle/third" evidence="8">
    <location>
        <begin position="862"/>
        <end position="1143"/>
    </location>
</feature>
<dbReference type="KEGG" id="acep:105627630"/>
<sequence>MTRRNIGETKEIPISNMHDFEIIEISAKLPLNTLEQYVTTDTCFVNIPTNELSPDDSTELIKSDVPFDTAVFQKIYKISSKHGQLEITWAMPSLYPLYKSKPDQYISQLIGHKGKGSLISYLCEKMWNISPSNEEICCSIHTFTYSLIKIVINLSKKGKQHVKEVLDAIFSYINLLKKEGPQKKIYDEFSEISKNTFRYFDNENPVDNVRSLCINLHMYPSRDYITGNKIYLEYDPEAITKILNYLTPETANIMIFDNDFGNLELDKLDSWSKTRYTDIKVPHEWLEHWKSVEPLSDFYLPEKNIYLHIEHSLEPLPANVPKYPIKLYSNSISELWYRPNPKFRLPRSYMYTHFISSLGPQSPENAALMTIYCNMIKLLVVEELYPATESGYTYDISVSEKGIITKISGRMPITLLLTIIKYMMYLMDCSNVMTEMFEMIKDQQVDIYNDAFTKPKILAENKKRKIFSFFLFGLHSTDRLSFHSDFLHINVMSEMEFTVENEKRNRVEYLEPPVKSENDKKGYRVIQLPNGFTALLISNEHSKTCASQDPNEKDEEMNSNSDNNFNAFTSKYDSLIYVSTECENTIFYFQIKNKYLLSALDHLAAILIKPLKKDNFKQWRAEAEAELRVASLAYRNRIEQLFSSFALPVHPPSKFPKDNFIKLYDNIDDNILYEEIVKFKTRHYSAHRIKFVIQAKLPLDTLENNVTKCFFNVPNNGLPPDDFTKFKDGISFATPAFQNMYKISNIYNFNRLEITWPMPSLVDFYKSKPHQYISWIIEHKGKGSLTSYLRKKWNCEVTCNNESSFMHTSMYTLLNLTVFFYEKLQYLEEFLNTIFSFINLLKKEGPQKRIYDEIYKITENDFRFSAEDNKQFDVIHLSRSMHIYPSRNYITGNKLYFEYNATDIQKCLNYLTPETVNIMIFYHKDFDLKLNKVEKWSEAEYTNINISREWIERWKSIKPLQDFHLPLPNIFLPSDFSLIPIPAKVPKYPVKLLSSSMMELWYHPYSKICLPKCYMYFHFVPSMGLLSPKNAALMDVYCDILSFLFDEELYPAKAAGIDCEISSTEKGITIKIYGFNEKMPLLLKIIAEYMINPSLIFMKELFEIIRVRRLKMYYDVFTDPVKLVSQVKLTILKLIQYSHVDKHTALHQIKFKEFKDFVKSFTRTLYIQCLIQGNMTENAAIRNVRQFLERIKCYPLTNNTLLQMRVTQIPLGTSYCKLKIINKSDSKSIVTNYYQADVMSIKLSVLIELVVYIIKDSLYAELADVEFEYMLCDIENVNGILGYFITICTQADKYTIEYMDQSIEKYLTSFKKILNEMSEEKFDNYKESIKKNWDIYCEVARNWNEIMKFEYMFNRFEKKKLALEDIKIDEIRKWFEEHTLNGKNFRKLSIQMAGTVPKKEEVNEASSE</sequence>
<comment type="similarity">
    <text evidence="1">Belongs to the peptidase M16 family.</text>
</comment>
<keyword evidence="3" id="KW-0479">Metal-binding</keyword>
<dbReference type="EnsemblMetazoa" id="XM_012208908.1">
    <property type="protein sequence ID" value="XP_012064298.1"/>
    <property type="gene ID" value="LOC105627630"/>
</dbReference>
<reference evidence="9" key="2">
    <citation type="submission" date="2016-04" db="UniProtKB">
        <authorList>
            <consortium name="EnsemblMetazoa"/>
        </authorList>
    </citation>
    <scope>IDENTIFICATION</scope>
</reference>
<keyword evidence="6" id="KW-0482">Metalloprotease</keyword>
<dbReference type="STRING" id="12957.A0A158P3E0"/>
<dbReference type="GO" id="GO:0006508">
    <property type="term" value="P:proteolysis"/>
    <property type="evidence" value="ECO:0007669"/>
    <property type="project" value="UniProtKB-KW"/>
</dbReference>
<keyword evidence="10" id="KW-1185">Reference proteome</keyword>
<dbReference type="Gene3D" id="3.30.830.10">
    <property type="entry name" value="Metalloenzyme, LuxS/M16 peptidase-like"/>
    <property type="match status" value="6"/>
</dbReference>
<proteinExistence type="inferred from homology"/>
<name>A0A158P3E0_ATTCE</name>
<dbReference type="Pfam" id="PF05193">
    <property type="entry name" value="Peptidase_M16_C"/>
    <property type="match status" value="2"/>
</dbReference>
<dbReference type="Pfam" id="PF16187">
    <property type="entry name" value="Peptidase_M16_M"/>
    <property type="match status" value="2"/>
</dbReference>
<dbReference type="FunFam" id="3.30.830.10:FF:000005">
    <property type="entry name" value="nardilysin isoform X1"/>
    <property type="match status" value="2"/>
</dbReference>
<dbReference type="OrthoDB" id="952271at2759"/>
<evidence type="ECO:0008006" key="11">
    <source>
        <dbReference type="Google" id="ProtNLM"/>
    </source>
</evidence>
<protein>
    <recommendedName>
        <fullName evidence="11">Peptidase M16 middle/third domain-containing protein</fullName>
    </recommendedName>
</protein>
<organism evidence="9 10">
    <name type="scientific">Atta cephalotes</name>
    <name type="common">Leafcutter ant</name>
    <dbReference type="NCBI Taxonomy" id="12957"/>
    <lineage>
        <taxon>Eukaryota</taxon>
        <taxon>Metazoa</taxon>
        <taxon>Ecdysozoa</taxon>
        <taxon>Arthropoda</taxon>
        <taxon>Hexapoda</taxon>
        <taxon>Insecta</taxon>
        <taxon>Pterygota</taxon>
        <taxon>Neoptera</taxon>
        <taxon>Endopterygota</taxon>
        <taxon>Hymenoptera</taxon>
        <taxon>Apocrita</taxon>
        <taxon>Aculeata</taxon>
        <taxon>Formicoidea</taxon>
        <taxon>Formicidae</taxon>
        <taxon>Myrmicinae</taxon>
        <taxon>Atta</taxon>
    </lineage>
</organism>
<dbReference type="PANTHER" id="PTHR43690">
    <property type="entry name" value="NARDILYSIN"/>
    <property type="match status" value="1"/>
</dbReference>
<reference evidence="10" key="1">
    <citation type="journal article" date="2011" name="PLoS Genet.">
        <title>The genome sequence of the leaf-cutter ant Atta cephalotes reveals insights into its obligate symbiotic lifestyle.</title>
        <authorList>
            <person name="Suen G."/>
            <person name="Teiling C."/>
            <person name="Li L."/>
            <person name="Holt C."/>
            <person name="Abouheif E."/>
            <person name="Bornberg-Bauer E."/>
            <person name="Bouffard P."/>
            <person name="Caldera E.J."/>
            <person name="Cash E."/>
            <person name="Cavanaugh A."/>
            <person name="Denas O."/>
            <person name="Elhaik E."/>
            <person name="Fave M.J."/>
            <person name="Gadau J."/>
            <person name="Gibson J.D."/>
            <person name="Graur D."/>
            <person name="Grubbs K.J."/>
            <person name="Hagen D.E."/>
            <person name="Harkins T.T."/>
            <person name="Helmkampf M."/>
            <person name="Hu H."/>
            <person name="Johnson B.R."/>
            <person name="Kim J."/>
            <person name="Marsh S.E."/>
            <person name="Moeller J.A."/>
            <person name="Munoz-Torres M.C."/>
            <person name="Murphy M.C."/>
            <person name="Naughton M.C."/>
            <person name="Nigam S."/>
            <person name="Overson R."/>
            <person name="Rajakumar R."/>
            <person name="Reese J.T."/>
            <person name="Scott J.J."/>
            <person name="Smith C.R."/>
            <person name="Tao S."/>
            <person name="Tsutsui N.D."/>
            <person name="Viljakainen L."/>
            <person name="Wissler L."/>
            <person name="Yandell M.D."/>
            <person name="Zimmer F."/>
            <person name="Taylor J."/>
            <person name="Slater S.C."/>
            <person name="Clifton S.W."/>
            <person name="Warren W.C."/>
            <person name="Elsik C.G."/>
            <person name="Smith C.D."/>
            <person name="Weinstock G.M."/>
            <person name="Gerardo N.M."/>
            <person name="Currie C.R."/>
        </authorList>
    </citation>
    <scope>NUCLEOTIDE SEQUENCE [LARGE SCALE GENOMIC DNA]</scope>
</reference>
<evidence type="ECO:0000259" key="7">
    <source>
        <dbReference type="Pfam" id="PF05193"/>
    </source>
</evidence>
<evidence type="ECO:0000256" key="5">
    <source>
        <dbReference type="ARBA" id="ARBA00022833"/>
    </source>
</evidence>
<dbReference type="eggNOG" id="KOG0959">
    <property type="taxonomic scope" value="Eukaryota"/>
</dbReference>
<evidence type="ECO:0000256" key="1">
    <source>
        <dbReference type="ARBA" id="ARBA00007261"/>
    </source>
</evidence>
<evidence type="ECO:0000313" key="9">
    <source>
        <dbReference type="EnsemblMetazoa" id="XP_012064298.1"/>
    </source>
</evidence>
<dbReference type="InterPro" id="IPR007863">
    <property type="entry name" value="Peptidase_M16_C"/>
</dbReference>
<evidence type="ECO:0000259" key="8">
    <source>
        <dbReference type="Pfam" id="PF16187"/>
    </source>
</evidence>
<dbReference type="GO" id="GO:0046872">
    <property type="term" value="F:metal ion binding"/>
    <property type="evidence" value="ECO:0007669"/>
    <property type="project" value="UniProtKB-KW"/>
</dbReference>
<gene>
    <name evidence="9" type="primary">105627630</name>
</gene>
<accession>A0A158P3E0</accession>